<sequence>MTHYSMKRTFQFDSESAIPCDDVKRRCIQEPPMSMVYSNSFSPIDRCKREESLVEEEGPKRTCSEANNEGFRPSLPDLVVRQLTFGPASCNGINTQLPQKAVQEIQEEAYRNSDAYKNQALTIYHSPLDFKQQEEKEEELGNVSYYYPTPCGESPSGEVQCPEDNSMEEESDASYQTQLRETGMQGVPMPDVDDPSWIL</sequence>
<accession>A0A196SDR7</accession>
<comment type="caution">
    <text evidence="2">The sequence shown here is derived from an EMBL/GenBank/DDBJ whole genome shotgun (WGS) entry which is preliminary data.</text>
</comment>
<organism evidence="2 3">
    <name type="scientific">Blastocystis sp. subtype 1 (strain ATCC 50177 / NandII)</name>
    <dbReference type="NCBI Taxonomy" id="478820"/>
    <lineage>
        <taxon>Eukaryota</taxon>
        <taxon>Sar</taxon>
        <taxon>Stramenopiles</taxon>
        <taxon>Bigyra</taxon>
        <taxon>Opalozoa</taxon>
        <taxon>Opalinata</taxon>
        <taxon>Blastocystidae</taxon>
        <taxon>Blastocystis</taxon>
    </lineage>
</organism>
<reference evidence="2 3" key="1">
    <citation type="submission" date="2016-05" db="EMBL/GenBank/DDBJ databases">
        <title>Nuclear genome of Blastocystis sp. subtype 1 NandII.</title>
        <authorList>
            <person name="Gentekaki E."/>
            <person name="Curtis B."/>
            <person name="Stairs C."/>
            <person name="Eme L."/>
            <person name="Herman E."/>
            <person name="Klimes V."/>
            <person name="Arias M.C."/>
            <person name="Elias M."/>
            <person name="Hilliou F."/>
            <person name="Klute M."/>
            <person name="Malik S.-B."/>
            <person name="Pightling A."/>
            <person name="Rachubinski R."/>
            <person name="Salas D."/>
            <person name="Schlacht A."/>
            <person name="Suga H."/>
            <person name="Archibald J."/>
            <person name="Ball S.G."/>
            <person name="Clark G."/>
            <person name="Dacks J."/>
            <person name="Van Der Giezen M."/>
            <person name="Tsaousis A."/>
            <person name="Roger A."/>
        </authorList>
    </citation>
    <scope>NUCLEOTIDE SEQUENCE [LARGE SCALE GENOMIC DNA]</scope>
    <source>
        <strain evidence="3">ATCC 50177 / NandII</strain>
    </source>
</reference>
<keyword evidence="3" id="KW-1185">Reference proteome</keyword>
<protein>
    <submittedName>
        <fullName evidence="2">Uncharacterized protein</fullName>
    </submittedName>
</protein>
<evidence type="ECO:0000313" key="2">
    <source>
        <dbReference type="EMBL" id="OAO14139.1"/>
    </source>
</evidence>
<dbReference type="AlphaFoldDB" id="A0A196SDR7"/>
<proteinExistence type="predicted"/>
<name>A0A196SDR7_BLAHN</name>
<gene>
    <name evidence="2" type="ORF">AV274_4206</name>
</gene>
<dbReference type="Proteomes" id="UP000078348">
    <property type="component" value="Unassembled WGS sequence"/>
</dbReference>
<evidence type="ECO:0000256" key="1">
    <source>
        <dbReference type="SAM" id="MobiDB-lite"/>
    </source>
</evidence>
<evidence type="ECO:0000313" key="3">
    <source>
        <dbReference type="Proteomes" id="UP000078348"/>
    </source>
</evidence>
<dbReference type="EMBL" id="LXWW01000288">
    <property type="protein sequence ID" value="OAO14139.1"/>
    <property type="molecule type" value="Genomic_DNA"/>
</dbReference>
<feature type="region of interest" description="Disordered" evidence="1">
    <location>
        <begin position="148"/>
        <end position="199"/>
    </location>
</feature>